<dbReference type="PANTHER" id="PTHR11158">
    <property type="entry name" value="MSF1/PX19 RELATED"/>
    <property type="match status" value="1"/>
</dbReference>
<gene>
    <name evidence="2" type="ORF">MAR_026443</name>
</gene>
<accession>A0ABY7EUP3</accession>
<evidence type="ECO:0000259" key="1">
    <source>
        <dbReference type="PROSITE" id="PS50904"/>
    </source>
</evidence>
<dbReference type="PROSITE" id="PS50904">
    <property type="entry name" value="PRELI_MSF1"/>
    <property type="match status" value="1"/>
</dbReference>
<dbReference type="Pfam" id="PF04707">
    <property type="entry name" value="PRELI"/>
    <property type="match status" value="1"/>
</dbReference>
<keyword evidence="3" id="KW-1185">Reference proteome</keyword>
<proteinExistence type="predicted"/>
<organism evidence="2 3">
    <name type="scientific">Mya arenaria</name>
    <name type="common">Soft-shell clam</name>
    <dbReference type="NCBI Taxonomy" id="6604"/>
    <lineage>
        <taxon>Eukaryota</taxon>
        <taxon>Metazoa</taxon>
        <taxon>Spiralia</taxon>
        <taxon>Lophotrochozoa</taxon>
        <taxon>Mollusca</taxon>
        <taxon>Bivalvia</taxon>
        <taxon>Autobranchia</taxon>
        <taxon>Heteroconchia</taxon>
        <taxon>Euheterodonta</taxon>
        <taxon>Imparidentia</taxon>
        <taxon>Neoheterodontei</taxon>
        <taxon>Myida</taxon>
        <taxon>Myoidea</taxon>
        <taxon>Myidae</taxon>
        <taxon>Mya</taxon>
    </lineage>
</organism>
<evidence type="ECO:0000313" key="3">
    <source>
        <dbReference type="Proteomes" id="UP001164746"/>
    </source>
</evidence>
<protein>
    <submittedName>
        <fullName evidence="2">PLD3B-like protein</fullName>
    </submittedName>
</protein>
<sequence>QLNFCSIITVDEKMSYTQHPQDANKTVLQQESVVNVRGVPLSSYIEHFVIDNIAKNADKGRQAIEIVMAKIKQESVELQHSAKQRLEALNHMTFPDPTSF</sequence>
<dbReference type="Proteomes" id="UP001164746">
    <property type="component" value="Chromosome 8"/>
</dbReference>
<reference evidence="2" key="1">
    <citation type="submission" date="2022-11" db="EMBL/GenBank/DDBJ databases">
        <title>Centuries of genome instability and evolution in soft-shell clam transmissible cancer (bioRxiv).</title>
        <authorList>
            <person name="Hart S.F.M."/>
            <person name="Yonemitsu M.A."/>
            <person name="Giersch R.M."/>
            <person name="Beal B.F."/>
            <person name="Arriagada G."/>
            <person name="Davis B.W."/>
            <person name="Ostrander E.A."/>
            <person name="Goff S.P."/>
            <person name="Metzger M.J."/>
        </authorList>
    </citation>
    <scope>NUCLEOTIDE SEQUENCE</scope>
    <source>
        <strain evidence="2">MELC-2E11</strain>
        <tissue evidence="2">Siphon/mantle</tissue>
    </source>
</reference>
<feature type="domain" description="PRELI/MSF1" evidence="1">
    <location>
        <begin position="1"/>
        <end position="76"/>
    </location>
</feature>
<dbReference type="EMBL" id="CP111019">
    <property type="protein sequence ID" value="WAR12263.1"/>
    <property type="molecule type" value="Genomic_DNA"/>
</dbReference>
<feature type="non-terminal residue" evidence="2">
    <location>
        <position position="100"/>
    </location>
</feature>
<evidence type="ECO:0000313" key="2">
    <source>
        <dbReference type="EMBL" id="WAR12263.1"/>
    </source>
</evidence>
<dbReference type="InterPro" id="IPR006797">
    <property type="entry name" value="PRELI/MSF1_dom"/>
</dbReference>
<name>A0ABY7EUP3_MYAAR</name>
<dbReference type="InterPro" id="IPR037365">
    <property type="entry name" value="Slowmo/Ups"/>
</dbReference>